<dbReference type="AlphaFoldDB" id="A0A845A311"/>
<dbReference type="Pfam" id="PF04325">
    <property type="entry name" value="DUF465"/>
    <property type="match status" value="1"/>
</dbReference>
<dbReference type="EMBL" id="WTYQ01000001">
    <property type="protein sequence ID" value="MXP24560.1"/>
    <property type="molecule type" value="Genomic_DNA"/>
</dbReference>
<dbReference type="Proteomes" id="UP000460561">
    <property type="component" value="Unassembled WGS sequence"/>
</dbReference>
<dbReference type="Gene3D" id="6.10.280.50">
    <property type="match status" value="1"/>
</dbReference>
<dbReference type="OrthoDB" id="7392037at2"/>
<proteinExistence type="predicted"/>
<reference evidence="1 2" key="1">
    <citation type="submission" date="2019-12" db="EMBL/GenBank/DDBJ databases">
        <title>Genomic-based taxomic classification of the family Erythrobacteraceae.</title>
        <authorList>
            <person name="Xu L."/>
        </authorList>
    </citation>
    <scope>NUCLEOTIDE SEQUENCE [LARGE SCALE GENOMIC DNA]</scope>
    <source>
        <strain evidence="1 2">DSM 18604</strain>
    </source>
</reference>
<name>A0A845A311_9SPHN</name>
<gene>
    <name evidence="1" type="ORF">GRI39_00650</name>
</gene>
<dbReference type="InterPro" id="IPR007420">
    <property type="entry name" value="DUF465"/>
</dbReference>
<comment type="caution">
    <text evidence="1">The sequence shown here is derived from an EMBL/GenBank/DDBJ whole genome shotgun (WGS) entry which is preliminary data.</text>
</comment>
<protein>
    <submittedName>
        <fullName evidence="1">DUF465 domain-containing protein</fullName>
    </submittedName>
</protein>
<accession>A0A845A311</accession>
<dbReference type="InterPro" id="IPR038444">
    <property type="entry name" value="DUF465_sf"/>
</dbReference>
<evidence type="ECO:0000313" key="1">
    <source>
        <dbReference type="EMBL" id="MXP24560.1"/>
    </source>
</evidence>
<evidence type="ECO:0000313" key="2">
    <source>
        <dbReference type="Proteomes" id="UP000460561"/>
    </source>
</evidence>
<organism evidence="1 2">
    <name type="scientific">Altericroceibacterium indicum</name>
    <dbReference type="NCBI Taxonomy" id="374177"/>
    <lineage>
        <taxon>Bacteria</taxon>
        <taxon>Pseudomonadati</taxon>
        <taxon>Pseudomonadota</taxon>
        <taxon>Alphaproteobacteria</taxon>
        <taxon>Sphingomonadales</taxon>
        <taxon>Erythrobacteraceae</taxon>
        <taxon>Altericroceibacterium</taxon>
    </lineage>
</organism>
<sequence>MITSHVTALNAKHQGLEQKLRDEMNRPVPDVVVLQSLKKQKLRIKEEIASS</sequence>
<dbReference type="RefSeq" id="WP_160737787.1">
    <property type="nucleotide sequence ID" value="NZ_WTYQ01000001.1"/>
</dbReference>
<keyword evidence="2" id="KW-1185">Reference proteome</keyword>